<dbReference type="Proteomes" id="UP000651482">
    <property type="component" value="Unassembled WGS sequence"/>
</dbReference>
<protein>
    <submittedName>
        <fullName evidence="2">ECF transporter S component</fullName>
    </submittedName>
</protein>
<accession>A0A926HS33</accession>
<keyword evidence="1" id="KW-0812">Transmembrane</keyword>
<dbReference type="AlphaFoldDB" id="A0A926HS33"/>
<keyword evidence="3" id="KW-1185">Reference proteome</keyword>
<comment type="caution">
    <text evidence="2">The sequence shown here is derived from an EMBL/GenBank/DDBJ whole genome shotgun (WGS) entry which is preliminary data.</text>
</comment>
<dbReference type="RefSeq" id="WP_249318249.1">
    <property type="nucleotide sequence ID" value="NZ_JACRSN010000003.1"/>
</dbReference>
<evidence type="ECO:0000313" key="3">
    <source>
        <dbReference type="Proteomes" id="UP000651482"/>
    </source>
</evidence>
<dbReference type="EMBL" id="JACRSN010000003">
    <property type="protein sequence ID" value="MBC8532971.1"/>
    <property type="molecule type" value="Genomic_DNA"/>
</dbReference>
<feature type="transmembrane region" description="Helical" evidence="1">
    <location>
        <begin position="167"/>
        <end position="191"/>
    </location>
</feature>
<feature type="transmembrane region" description="Helical" evidence="1">
    <location>
        <begin position="36"/>
        <end position="58"/>
    </location>
</feature>
<keyword evidence="1" id="KW-1133">Transmembrane helix</keyword>
<dbReference type="GO" id="GO:0022857">
    <property type="term" value="F:transmembrane transporter activity"/>
    <property type="evidence" value="ECO:0007669"/>
    <property type="project" value="InterPro"/>
</dbReference>
<feature type="transmembrane region" description="Helical" evidence="1">
    <location>
        <begin position="124"/>
        <end position="147"/>
    </location>
</feature>
<organism evidence="2 3">
    <name type="scientific">Yeguia hominis</name>
    <dbReference type="NCBI Taxonomy" id="2763662"/>
    <lineage>
        <taxon>Bacteria</taxon>
        <taxon>Bacillati</taxon>
        <taxon>Bacillota</taxon>
        <taxon>Clostridia</taxon>
        <taxon>Eubacteriales</taxon>
        <taxon>Yeguiaceae</taxon>
        <taxon>Yeguia</taxon>
    </lineage>
</organism>
<feature type="transmembrane region" description="Helical" evidence="1">
    <location>
        <begin position="90"/>
        <end position="112"/>
    </location>
</feature>
<gene>
    <name evidence="2" type="ORF">IAG03_02935</name>
</gene>
<dbReference type="Gene3D" id="1.10.1760.20">
    <property type="match status" value="1"/>
</dbReference>
<reference evidence="2" key="1">
    <citation type="submission" date="2020-08" db="EMBL/GenBank/DDBJ databases">
        <title>Genome public.</title>
        <authorList>
            <person name="Liu C."/>
            <person name="Sun Q."/>
        </authorList>
    </citation>
    <scope>NUCLEOTIDE SEQUENCE</scope>
    <source>
        <strain evidence="2">NSJ-40</strain>
    </source>
</reference>
<dbReference type="Pfam" id="PF12822">
    <property type="entry name" value="ECF_trnsprt"/>
    <property type="match status" value="1"/>
</dbReference>
<keyword evidence="1" id="KW-0472">Membrane</keyword>
<dbReference type="InterPro" id="IPR024529">
    <property type="entry name" value="ECF_trnsprt_substrate-spec"/>
</dbReference>
<evidence type="ECO:0000256" key="1">
    <source>
        <dbReference type="SAM" id="Phobius"/>
    </source>
</evidence>
<evidence type="ECO:0000313" key="2">
    <source>
        <dbReference type="EMBL" id="MBC8532971.1"/>
    </source>
</evidence>
<sequence length="206" mass="22090">MKSKKTNILRLTLLAMLTAIILLVTCLPLQTLGLEISLAMVPISVGAVLLGPSGGAILGGIYGIFSFLQCLGFLKPSTLGIALYAINPGFTAVTCIVPRILCGLLAGLIFVAIQKIDRTKWLRYTLACLACPLLNTLFFMSALLFFFGQTDLIQGYMQQLGVYNPFLFVLAFVGINGLVEALTCFFIGAAISKALAVTAKKFQITL</sequence>
<name>A0A926HS33_9FIRM</name>
<feature type="transmembrane region" description="Helical" evidence="1">
    <location>
        <begin position="65"/>
        <end position="84"/>
    </location>
</feature>
<proteinExistence type="predicted"/>